<keyword evidence="5" id="KW-1185">Reference proteome</keyword>
<dbReference type="OrthoDB" id="6048209at2759"/>
<dbReference type="Pfam" id="PF07707">
    <property type="entry name" value="BACK"/>
    <property type="match status" value="1"/>
</dbReference>
<feature type="domain" description="BTB" evidence="3">
    <location>
        <begin position="28"/>
        <end position="87"/>
    </location>
</feature>
<dbReference type="Gene3D" id="2.120.10.80">
    <property type="entry name" value="Kelch-type beta propeller"/>
    <property type="match status" value="1"/>
</dbReference>
<dbReference type="SUPFAM" id="SSF54695">
    <property type="entry name" value="POZ domain"/>
    <property type="match status" value="1"/>
</dbReference>
<dbReference type="PANTHER" id="PTHR24412:SF491">
    <property type="entry name" value="KELCH REPEAT AND BTB DOMAIN-CONTAINING PROTEIN 12"/>
    <property type="match status" value="1"/>
</dbReference>
<comment type="caution">
    <text evidence="4">The sequence shown here is derived from an EMBL/GenBank/DDBJ whole genome shotgun (WGS) entry which is preliminary data.</text>
</comment>
<dbReference type="SMART" id="SM00225">
    <property type="entry name" value="BTB"/>
    <property type="match status" value="1"/>
</dbReference>
<dbReference type="InterPro" id="IPR015915">
    <property type="entry name" value="Kelch-typ_b-propeller"/>
</dbReference>
<keyword evidence="1" id="KW-0880">Kelch repeat</keyword>
<dbReference type="SMART" id="SM00612">
    <property type="entry name" value="Kelch"/>
    <property type="match status" value="3"/>
</dbReference>
<dbReference type="InterPro" id="IPR000210">
    <property type="entry name" value="BTB/POZ_dom"/>
</dbReference>
<keyword evidence="2" id="KW-0677">Repeat</keyword>
<accession>A0A8B6CPP9</accession>
<dbReference type="InterPro" id="IPR011333">
    <property type="entry name" value="SKP1/BTB/POZ_sf"/>
</dbReference>
<reference evidence="4" key="1">
    <citation type="submission" date="2018-11" db="EMBL/GenBank/DDBJ databases">
        <authorList>
            <person name="Alioto T."/>
            <person name="Alioto T."/>
        </authorList>
    </citation>
    <scope>NUCLEOTIDE SEQUENCE</scope>
</reference>
<evidence type="ECO:0000313" key="4">
    <source>
        <dbReference type="EMBL" id="VDI07617.1"/>
    </source>
</evidence>
<dbReference type="InterPro" id="IPR006652">
    <property type="entry name" value="Kelch_1"/>
</dbReference>
<evidence type="ECO:0000256" key="1">
    <source>
        <dbReference type="ARBA" id="ARBA00022441"/>
    </source>
</evidence>
<evidence type="ECO:0000256" key="2">
    <source>
        <dbReference type="ARBA" id="ARBA00022737"/>
    </source>
</evidence>
<organism evidence="4 5">
    <name type="scientific">Mytilus galloprovincialis</name>
    <name type="common">Mediterranean mussel</name>
    <dbReference type="NCBI Taxonomy" id="29158"/>
    <lineage>
        <taxon>Eukaryota</taxon>
        <taxon>Metazoa</taxon>
        <taxon>Spiralia</taxon>
        <taxon>Lophotrochozoa</taxon>
        <taxon>Mollusca</taxon>
        <taxon>Bivalvia</taxon>
        <taxon>Autobranchia</taxon>
        <taxon>Pteriomorphia</taxon>
        <taxon>Mytilida</taxon>
        <taxon>Mytiloidea</taxon>
        <taxon>Mytilidae</taxon>
        <taxon>Mytilinae</taxon>
        <taxon>Mytilus</taxon>
    </lineage>
</organism>
<dbReference type="InterPro" id="IPR017096">
    <property type="entry name" value="BTB-kelch_protein"/>
</dbReference>
<dbReference type="Pfam" id="PF01344">
    <property type="entry name" value="Kelch_1"/>
    <property type="match status" value="1"/>
</dbReference>
<name>A0A8B6CPP9_MYTGA</name>
<proteinExistence type="predicted"/>
<protein>
    <submittedName>
        <fullName evidence="4">Kelch-like protein 6</fullName>
    </submittedName>
</protein>
<gene>
    <name evidence="4" type="ORF">MGAL_10B022356</name>
</gene>
<dbReference type="Proteomes" id="UP000596742">
    <property type="component" value="Unassembled WGS sequence"/>
</dbReference>
<dbReference type="PANTHER" id="PTHR24412">
    <property type="entry name" value="KELCH PROTEIN"/>
    <property type="match status" value="1"/>
</dbReference>
<dbReference type="Gene3D" id="3.30.710.10">
    <property type="entry name" value="Potassium Channel Kv1.1, Chain A"/>
    <property type="match status" value="1"/>
</dbReference>
<dbReference type="PIRSF" id="PIRSF037037">
    <property type="entry name" value="Kelch-like_protein_gigaxonin"/>
    <property type="match status" value="1"/>
</dbReference>
<evidence type="ECO:0000259" key="3">
    <source>
        <dbReference type="PROSITE" id="PS50097"/>
    </source>
</evidence>
<sequence length="575" mass="65739">METCNPFKLYLKDFQNGMQHLREDDLFHDVVLDVQGQTFPCHRVILSAFSNYFRGMFVSGMVESNKNIIELKGLEAKCISKVLDYLYGNITIDPTAAEDILAIAVYLQIDCLRETCELTLGSNLDNSNVIRLWNMSSKEYPECTILRNFCEVYMLSNFSDFSNSVEALHLEPNEVIFLLQHEELCAPTEDVVCEFLMHWFQHDLENRKCYLEDLFKCSNFPLLSGDCLTRFIEHFPLMREDCLQPFVQDAIVYQSNPAVQLDNLTSAMDFRLRSSRETSIVVISFAQNVSDAGLHIEMWRYGLHEKHWEKMASLPSYPGIGFSTCTYGESTIFLSGGSTASTFFKFDGSDNRWEQMENLPETRCRHCMVGLDDYIYILGGTTSRRTNAIERFCLDLNTWERCGDLQMAVDDSSVATAHDKIYVFGGFSPDFDILKMVQCYDTVTKTTTIVSVVPNMYDLIDAVGTNDNIYIIGRQSGKVMKFIVDNAFEPVRVIPRLQDSYGIIKHGDSLFLLINDSEESDDIEDRSITSVVEVNLKTGEKTVDHNPLLNTKFDCHCHKLVISKNTYSFKFNRIG</sequence>
<dbReference type="AlphaFoldDB" id="A0A8B6CPP9"/>
<dbReference type="Pfam" id="PF00651">
    <property type="entry name" value="BTB"/>
    <property type="match status" value="1"/>
</dbReference>
<dbReference type="SMART" id="SM00875">
    <property type="entry name" value="BACK"/>
    <property type="match status" value="1"/>
</dbReference>
<dbReference type="InterPro" id="IPR011705">
    <property type="entry name" value="BACK"/>
</dbReference>
<dbReference type="SUPFAM" id="SSF117281">
    <property type="entry name" value="Kelch motif"/>
    <property type="match status" value="1"/>
</dbReference>
<dbReference type="EMBL" id="UYJE01002074">
    <property type="protein sequence ID" value="VDI07617.1"/>
    <property type="molecule type" value="Genomic_DNA"/>
</dbReference>
<evidence type="ECO:0000313" key="5">
    <source>
        <dbReference type="Proteomes" id="UP000596742"/>
    </source>
</evidence>
<dbReference type="PROSITE" id="PS50097">
    <property type="entry name" value="BTB"/>
    <property type="match status" value="1"/>
</dbReference>
<dbReference type="Gene3D" id="1.25.40.420">
    <property type="match status" value="1"/>
</dbReference>